<dbReference type="GO" id="GO:0008818">
    <property type="term" value="F:cobalamin 5'-phosphate synthase activity"/>
    <property type="evidence" value="ECO:0007669"/>
    <property type="project" value="UniProtKB-UniRule"/>
</dbReference>
<dbReference type="GO" id="GO:0009236">
    <property type="term" value="P:cobalamin biosynthetic process"/>
    <property type="evidence" value="ECO:0007669"/>
    <property type="project" value="UniProtKB-UniRule"/>
</dbReference>
<proteinExistence type="inferred from homology"/>
<sequence>MSEQSGQNKFAAELNLFWLALGFFTRIPIPGSVSFSQQHLNRASRYFALVGLLIGALTALVFFTVASFSSLPVALVISMGFGFLLTGGFHEDGLADTADGFGGGWTQQQKLSIMKDSRIGSYGSLALWFVLTLKFLLLSDIAFISAHTNVTSPIILVMIALIAAHTLSRTLATLVMRCLPYVSDSEQAKSKPLAEHNSRMDRNISVFTGFIAIALIAGCFSLLHALIVLVALVIFLGLMVKLLKKQIGGFTGDTLGASQQLSELTVYLAVLSAGVFL</sequence>
<keyword evidence="10 19" id="KW-0812">Transmembrane</keyword>
<keyword evidence="13 19" id="KW-0472">Membrane</keyword>
<evidence type="ECO:0000256" key="17">
    <source>
        <dbReference type="ARBA" id="ARBA00048623"/>
    </source>
</evidence>
<feature type="transmembrane region" description="Helical" evidence="19">
    <location>
        <begin position="47"/>
        <end position="65"/>
    </location>
</feature>
<gene>
    <name evidence="19" type="primary">cobS</name>
    <name evidence="20" type="ORF">C8D97_11349</name>
</gene>
<evidence type="ECO:0000256" key="9">
    <source>
        <dbReference type="ARBA" id="ARBA00022679"/>
    </source>
</evidence>
<dbReference type="UniPathway" id="UPA00148">
    <property type="reaction ID" value="UER00238"/>
</dbReference>
<dbReference type="Proteomes" id="UP000245790">
    <property type="component" value="Unassembled WGS sequence"/>
</dbReference>
<dbReference type="HAMAP" id="MF_00719">
    <property type="entry name" value="CobS"/>
    <property type="match status" value="1"/>
</dbReference>
<organism evidence="20 21">
    <name type="scientific">Pleionea mediterranea</name>
    <dbReference type="NCBI Taxonomy" id="523701"/>
    <lineage>
        <taxon>Bacteria</taxon>
        <taxon>Pseudomonadati</taxon>
        <taxon>Pseudomonadota</taxon>
        <taxon>Gammaproteobacteria</taxon>
        <taxon>Oceanospirillales</taxon>
        <taxon>Pleioneaceae</taxon>
        <taxon>Pleionea</taxon>
    </lineage>
</organism>
<dbReference type="Pfam" id="PF02654">
    <property type="entry name" value="CobS"/>
    <property type="match status" value="1"/>
</dbReference>
<dbReference type="NCBIfam" id="TIGR00317">
    <property type="entry name" value="cobS"/>
    <property type="match status" value="1"/>
</dbReference>
<protein>
    <recommendedName>
        <fullName evidence="6 19">Adenosylcobinamide-GDP ribazoletransferase</fullName>
        <ecNumber evidence="5 19">2.7.8.26</ecNumber>
    </recommendedName>
    <alternativeName>
        <fullName evidence="16 19">Cobalamin synthase</fullName>
    </alternativeName>
    <alternativeName>
        <fullName evidence="15 19">Cobalamin-5'-phosphate synthase</fullName>
    </alternativeName>
</protein>
<keyword evidence="21" id="KW-1185">Reference proteome</keyword>
<dbReference type="EMBL" id="QGGU01000013">
    <property type="protein sequence ID" value="PWK46365.1"/>
    <property type="molecule type" value="Genomic_DNA"/>
</dbReference>
<dbReference type="EC" id="2.7.8.26" evidence="5 19"/>
<dbReference type="PANTHER" id="PTHR34148:SF1">
    <property type="entry name" value="ADENOSYLCOBINAMIDE-GDP RIBAZOLETRANSFERASE"/>
    <property type="match status" value="1"/>
</dbReference>
<evidence type="ECO:0000256" key="6">
    <source>
        <dbReference type="ARBA" id="ARBA00015850"/>
    </source>
</evidence>
<evidence type="ECO:0000256" key="8">
    <source>
        <dbReference type="ARBA" id="ARBA00022573"/>
    </source>
</evidence>
<evidence type="ECO:0000256" key="10">
    <source>
        <dbReference type="ARBA" id="ARBA00022692"/>
    </source>
</evidence>
<accession>A0A316FE05</accession>
<evidence type="ECO:0000256" key="5">
    <source>
        <dbReference type="ARBA" id="ARBA00013200"/>
    </source>
</evidence>
<feature type="transmembrane region" description="Helical" evidence="19">
    <location>
        <begin position="71"/>
        <end position="89"/>
    </location>
</feature>
<comment type="catalytic activity">
    <reaction evidence="18 19">
        <text>alpha-ribazole 5'-phosphate + adenosylcob(III)inamide-GDP = adenosylcob(III)alamin 5'-phosphate + GMP + H(+)</text>
        <dbReference type="Rhea" id="RHEA:23560"/>
        <dbReference type="ChEBI" id="CHEBI:15378"/>
        <dbReference type="ChEBI" id="CHEBI:57918"/>
        <dbReference type="ChEBI" id="CHEBI:58115"/>
        <dbReference type="ChEBI" id="CHEBI:60487"/>
        <dbReference type="ChEBI" id="CHEBI:60493"/>
        <dbReference type="EC" id="2.7.8.26"/>
    </reaction>
</comment>
<dbReference type="RefSeq" id="WP_109764802.1">
    <property type="nucleotide sequence ID" value="NZ_QGGU01000013.1"/>
</dbReference>
<keyword evidence="9 19" id="KW-0808">Transferase</keyword>
<dbReference type="GO" id="GO:0005886">
    <property type="term" value="C:plasma membrane"/>
    <property type="evidence" value="ECO:0007669"/>
    <property type="project" value="UniProtKB-SubCell"/>
</dbReference>
<dbReference type="GO" id="GO:0051073">
    <property type="term" value="F:adenosylcobinamide-GDP ribazoletransferase activity"/>
    <property type="evidence" value="ECO:0007669"/>
    <property type="project" value="UniProtKB-UniRule"/>
</dbReference>
<keyword evidence="8 19" id="KW-0169">Cobalamin biosynthesis</keyword>
<comment type="caution">
    <text evidence="20">The sequence shown here is derived from an EMBL/GenBank/DDBJ whole genome shotgun (WGS) entry which is preliminary data.</text>
</comment>
<comment type="function">
    <text evidence="14 19">Joins adenosylcobinamide-GDP and alpha-ribazole to generate adenosylcobalamin (Ado-cobalamin). Also synthesizes adenosylcobalamin 5'-phosphate from adenosylcobinamide-GDP and alpha-ribazole 5'-phosphate.</text>
</comment>
<comment type="pathway">
    <text evidence="3 19">Cofactor biosynthesis; adenosylcobalamin biosynthesis; adenosylcobalamin from cob(II)yrinate a,c-diamide: step 7/7.</text>
</comment>
<evidence type="ECO:0000256" key="3">
    <source>
        <dbReference type="ARBA" id="ARBA00004663"/>
    </source>
</evidence>
<evidence type="ECO:0000256" key="12">
    <source>
        <dbReference type="ARBA" id="ARBA00022989"/>
    </source>
</evidence>
<comment type="cofactor">
    <cofactor evidence="1 19">
        <name>Mg(2+)</name>
        <dbReference type="ChEBI" id="CHEBI:18420"/>
    </cofactor>
</comment>
<evidence type="ECO:0000256" key="2">
    <source>
        <dbReference type="ARBA" id="ARBA00004651"/>
    </source>
</evidence>
<evidence type="ECO:0000256" key="16">
    <source>
        <dbReference type="ARBA" id="ARBA00032853"/>
    </source>
</evidence>
<comment type="similarity">
    <text evidence="4 19">Belongs to the CobS family.</text>
</comment>
<comment type="subcellular location">
    <subcellularLocation>
        <location evidence="2 19">Cell membrane</location>
        <topology evidence="2 19">Multi-pass membrane protein</topology>
    </subcellularLocation>
</comment>
<evidence type="ECO:0000256" key="15">
    <source>
        <dbReference type="ARBA" id="ARBA00032605"/>
    </source>
</evidence>
<keyword evidence="11 19" id="KW-0460">Magnesium</keyword>
<feature type="transmembrane region" description="Helical" evidence="19">
    <location>
        <begin position="206"/>
        <end position="236"/>
    </location>
</feature>
<name>A0A316FE05_9GAMM</name>
<evidence type="ECO:0000256" key="13">
    <source>
        <dbReference type="ARBA" id="ARBA00023136"/>
    </source>
</evidence>
<feature type="transmembrane region" description="Helical" evidence="19">
    <location>
        <begin position="150"/>
        <end position="167"/>
    </location>
</feature>
<evidence type="ECO:0000313" key="20">
    <source>
        <dbReference type="EMBL" id="PWK46365.1"/>
    </source>
</evidence>
<feature type="transmembrane region" description="Helical" evidence="19">
    <location>
        <begin position="119"/>
        <end position="144"/>
    </location>
</feature>
<evidence type="ECO:0000313" key="21">
    <source>
        <dbReference type="Proteomes" id="UP000245790"/>
    </source>
</evidence>
<keyword evidence="7 19" id="KW-1003">Cell membrane</keyword>
<dbReference type="PANTHER" id="PTHR34148">
    <property type="entry name" value="ADENOSYLCOBINAMIDE-GDP RIBAZOLETRANSFERASE"/>
    <property type="match status" value="1"/>
</dbReference>
<evidence type="ECO:0000256" key="4">
    <source>
        <dbReference type="ARBA" id="ARBA00010561"/>
    </source>
</evidence>
<dbReference type="OrthoDB" id="9794626at2"/>
<dbReference type="InterPro" id="IPR003805">
    <property type="entry name" value="CobS"/>
</dbReference>
<dbReference type="AlphaFoldDB" id="A0A316FE05"/>
<evidence type="ECO:0000256" key="14">
    <source>
        <dbReference type="ARBA" id="ARBA00025228"/>
    </source>
</evidence>
<evidence type="ECO:0000256" key="18">
    <source>
        <dbReference type="ARBA" id="ARBA00049504"/>
    </source>
</evidence>
<keyword evidence="12 19" id="KW-1133">Transmembrane helix</keyword>
<comment type="catalytic activity">
    <reaction evidence="17 19">
        <text>alpha-ribazole + adenosylcob(III)inamide-GDP = adenosylcob(III)alamin + GMP + H(+)</text>
        <dbReference type="Rhea" id="RHEA:16049"/>
        <dbReference type="ChEBI" id="CHEBI:10329"/>
        <dbReference type="ChEBI" id="CHEBI:15378"/>
        <dbReference type="ChEBI" id="CHEBI:18408"/>
        <dbReference type="ChEBI" id="CHEBI:58115"/>
        <dbReference type="ChEBI" id="CHEBI:60487"/>
        <dbReference type="EC" id="2.7.8.26"/>
    </reaction>
</comment>
<evidence type="ECO:0000256" key="11">
    <source>
        <dbReference type="ARBA" id="ARBA00022842"/>
    </source>
</evidence>
<evidence type="ECO:0000256" key="7">
    <source>
        <dbReference type="ARBA" id="ARBA00022475"/>
    </source>
</evidence>
<reference evidence="20 21" key="1">
    <citation type="submission" date="2018-05" db="EMBL/GenBank/DDBJ databases">
        <title>Genomic Encyclopedia of Type Strains, Phase IV (KMG-IV): sequencing the most valuable type-strain genomes for metagenomic binning, comparative biology and taxonomic classification.</title>
        <authorList>
            <person name="Goeker M."/>
        </authorList>
    </citation>
    <scope>NUCLEOTIDE SEQUENCE [LARGE SCALE GENOMIC DNA]</scope>
    <source>
        <strain evidence="20 21">DSM 25350</strain>
    </source>
</reference>
<evidence type="ECO:0000256" key="1">
    <source>
        <dbReference type="ARBA" id="ARBA00001946"/>
    </source>
</evidence>
<evidence type="ECO:0000256" key="19">
    <source>
        <dbReference type="HAMAP-Rule" id="MF_00719"/>
    </source>
</evidence>
<dbReference type="NCBIfam" id="NF001277">
    <property type="entry name" value="PRK00235.1-3"/>
    <property type="match status" value="1"/>
</dbReference>